<reference evidence="1" key="1">
    <citation type="journal article" date="2022" name="Int. J. Mol. Sci.">
        <title>Draft Genome of Tanacetum Coccineum: Genomic Comparison of Closely Related Tanacetum-Family Plants.</title>
        <authorList>
            <person name="Yamashiro T."/>
            <person name="Shiraishi A."/>
            <person name="Nakayama K."/>
            <person name="Satake H."/>
        </authorList>
    </citation>
    <scope>NUCLEOTIDE SEQUENCE</scope>
</reference>
<protein>
    <recommendedName>
        <fullName evidence="3">DUF4283 domain-containing protein</fullName>
    </recommendedName>
</protein>
<dbReference type="PANTHER" id="PTHR31286:SF99">
    <property type="entry name" value="DUF4283 DOMAIN-CONTAINING PROTEIN"/>
    <property type="match status" value="1"/>
</dbReference>
<dbReference type="EMBL" id="BQNB010018313">
    <property type="protein sequence ID" value="GJT73014.1"/>
    <property type="molecule type" value="Genomic_DNA"/>
</dbReference>
<evidence type="ECO:0008006" key="3">
    <source>
        <dbReference type="Google" id="ProtNLM"/>
    </source>
</evidence>
<dbReference type="Proteomes" id="UP001151760">
    <property type="component" value="Unassembled WGS sequence"/>
</dbReference>
<organism evidence="1 2">
    <name type="scientific">Tanacetum coccineum</name>
    <dbReference type="NCBI Taxonomy" id="301880"/>
    <lineage>
        <taxon>Eukaryota</taxon>
        <taxon>Viridiplantae</taxon>
        <taxon>Streptophyta</taxon>
        <taxon>Embryophyta</taxon>
        <taxon>Tracheophyta</taxon>
        <taxon>Spermatophyta</taxon>
        <taxon>Magnoliopsida</taxon>
        <taxon>eudicotyledons</taxon>
        <taxon>Gunneridae</taxon>
        <taxon>Pentapetalae</taxon>
        <taxon>asterids</taxon>
        <taxon>campanulids</taxon>
        <taxon>Asterales</taxon>
        <taxon>Asteraceae</taxon>
        <taxon>Asteroideae</taxon>
        <taxon>Anthemideae</taxon>
        <taxon>Anthemidinae</taxon>
        <taxon>Tanacetum</taxon>
    </lineage>
</organism>
<evidence type="ECO:0000313" key="1">
    <source>
        <dbReference type="EMBL" id="GJT73014.1"/>
    </source>
</evidence>
<sequence>MEEVIRRIRVKLPRLPSVVTGVKGVTSVTSMTIYVDSILNANKNRGGKVGTNPVNEVPLSYATRLSHMSFTKANLQKLEANVQQDANYDLWLPFASVHEVKFHDVPLVAYISDELSLMATKIGTPMMLDSYTNFMCLESWGWSTYARTLIEINACNNFSDNLVMAVPDLEGNGYTKQKIHVEYVWKPHCCNTCLIFGHSRIDCPKAPPKRVVNSLENGKEQSSKADDEGYIEVKNKKSGGINEGNGTFSLSNSFKALNIDLVIEEVEMGNKASTFGMKEEGYTLIVERINGSEDEVKSVDNEMASYLALKPSGVGYGTKILLEQ</sequence>
<gene>
    <name evidence="1" type="ORF">Tco_1032300</name>
</gene>
<accession>A0ABQ5GBN7</accession>
<name>A0ABQ5GBN7_9ASTR</name>
<dbReference type="PANTHER" id="PTHR31286">
    <property type="entry name" value="GLYCINE-RICH CELL WALL STRUCTURAL PROTEIN 1.8-LIKE"/>
    <property type="match status" value="1"/>
</dbReference>
<keyword evidence="2" id="KW-1185">Reference proteome</keyword>
<proteinExistence type="predicted"/>
<dbReference type="InterPro" id="IPR040256">
    <property type="entry name" value="At4g02000-like"/>
</dbReference>
<comment type="caution">
    <text evidence="1">The sequence shown here is derived from an EMBL/GenBank/DDBJ whole genome shotgun (WGS) entry which is preliminary data.</text>
</comment>
<evidence type="ECO:0000313" key="2">
    <source>
        <dbReference type="Proteomes" id="UP001151760"/>
    </source>
</evidence>
<reference evidence="1" key="2">
    <citation type="submission" date="2022-01" db="EMBL/GenBank/DDBJ databases">
        <authorList>
            <person name="Yamashiro T."/>
            <person name="Shiraishi A."/>
            <person name="Satake H."/>
            <person name="Nakayama K."/>
        </authorList>
    </citation>
    <scope>NUCLEOTIDE SEQUENCE</scope>
</reference>